<dbReference type="Proteomes" id="UP000177905">
    <property type="component" value="Unassembled WGS sequence"/>
</dbReference>
<dbReference type="Pfam" id="PF01943">
    <property type="entry name" value="Polysacc_synt"/>
    <property type="match status" value="1"/>
</dbReference>
<dbReference type="PANTHER" id="PTHR43424">
    <property type="entry name" value="LOCUS PUTATIVE PROTEIN 1-RELATED"/>
    <property type="match status" value="1"/>
</dbReference>
<feature type="transmembrane region" description="Helical" evidence="5">
    <location>
        <begin position="416"/>
        <end position="432"/>
    </location>
</feature>
<feature type="transmembrane region" description="Helical" evidence="5">
    <location>
        <begin position="12"/>
        <end position="33"/>
    </location>
</feature>
<evidence type="ECO:0000256" key="4">
    <source>
        <dbReference type="ARBA" id="ARBA00023136"/>
    </source>
</evidence>
<proteinExistence type="predicted"/>
<dbReference type="GO" id="GO:0016020">
    <property type="term" value="C:membrane"/>
    <property type="evidence" value="ECO:0007669"/>
    <property type="project" value="UniProtKB-SubCell"/>
</dbReference>
<name>A0A1F4S878_UNCSA</name>
<feature type="transmembrane region" description="Helical" evidence="5">
    <location>
        <begin position="85"/>
        <end position="106"/>
    </location>
</feature>
<dbReference type="CDD" id="cd13128">
    <property type="entry name" value="MATE_Wzx_like"/>
    <property type="match status" value="1"/>
</dbReference>
<dbReference type="PANTHER" id="PTHR43424:SF1">
    <property type="entry name" value="LOCUS PUTATIVE PROTEIN 1-RELATED"/>
    <property type="match status" value="1"/>
</dbReference>
<evidence type="ECO:0000256" key="5">
    <source>
        <dbReference type="SAM" id="Phobius"/>
    </source>
</evidence>
<gene>
    <name evidence="6" type="ORF">A2290_03385</name>
</gene>
<comment type="subcellular location">
    <subcellularLocation>
        <location evidence="1">Membrane</location>
        <topology evidence="1">Multi-pass membrane protein</topology>
    </subcellularLocation>
</comment>
<protein>
    <submittedName>
        <fullName evidence="6">Uncharacterized protein</fullName>
    </submittedName>
</protein>
<feature type="transmembrane region" description="Helical" evidence="5">
    <location>
        <begin position="250"/>
        <end position="272"/>
    </location>
</feature>
<keyword evidence="2 5" id="KW-0812">Transmembrane</keyword>
<evidence type="ECO:0000256" key="2">
    <source>
        <dbReference type="ARBA" id="ARBA00022692"/>
    </source>
</evidence>
<organism evidence="6 7">
    <name type="scientific">candidate division WOR-1 bacterium RIFOXYB2_FULL_36_35</name>
    <dbReference type="NCBI Taxonomy" id="1802578"/>
    <lineage>
        <taxon>Bacteria</taxon>
        <taxon>Bacillati</taxon>
        <taxon>Saganbacteria</taxon>
    </lineage>
</organism>
<evidence type="ECO:0000256" key="1">
    <source>
        <dbReference type="ARBA" id="ARBA00004141"/>
    </source>
</evidence>
<feature type="transmembrane region" description="Helical" evidence="5">
    <location>
        <begin position="438"/>
        <end position="455"/>
    </location>
</feature>
<feature type="transmembrane region" description="Helical" evidence="5">
    <location>
        <begin position="45"/>
        <end position="65"/>
    </location>
</feature>
<feature type="transmembrane region" description="Helical" evidence="5">
    <location>
        <begin position="357"/>
        <end position="375"/>
    </location>
</feature>
<dbReference type="AlphaFoldDB" id="A0A1F4S878"/>
<evidence type="ECO:0000313" key="6">
    <source>
        <dbReference type="EMBL" id="OGC16632.1"/>
    </source>
</evidence>
<accession>A0A1F4S878</accession>
<dbReference type="InterPro" id="IPR052556">
    <property type="entry name" value="PolySynth_Transporter"/>
</dbReference>
<evidence type="ECO:0000313" key="7">
    <source>
        <dbReference type="Proteomes" id="UP000177905"/>
    </source>
</evidence>
<keyword evidence="3 5" id="KW-1133">Transmembrane helix</keyword>
<reference evidence="6 7" key="1">
    <citation type="journal article" date="2016" name="Nat. Commun.">
        <title>Thousands of microbial genomes shed light on interconnected biogeochemical processes in an aquifer system.</title>
        <authorList>
            <person name="Anantharaman K."/>
            <person name="Brown C.T."/>
            <person name="Hug L.A."/>
            <person name="Sharon I."/>
            <person name="Castelle C.J."/>
            <person name="Probst A.J."/>
            <person name="Thomas B.C."/>
            <person name="Singh A."/>
            <person name="Wilkins M.J."/>
            <person name="Karaoz U."/>
            <person name="Brodie E.L."/>
            <person name="Williams K.H."/>
            <person name="Hubbard S.S."/>
            <person name="Banfield J.F."/>
        </authorList>
    </citation>
    <scope>NUCLEOTIDE SEQUENCE [LARGE SCALE GENOMIC DNA]</scope>
</reference>
<dbReference type="InterPro" id="IPR002797">
    <property type="entry name" value="Polysacc_synth"/>
</dbReference>
<feature type="transmembrane region" description="Helical" evidence="5">
    <location>
        <begin position="330"/>
        <end position="350"/>
    </location>
</feature>
<comment type="caution">
    <text evidence="6">The sequence shown here is derived from an EMBL/GenBank/DDBJ whole genome shotgun (WGS) entry which is preliminary data.</text>
</comment>
<keyword evidence="4 5" id="KW-0472">Membrane</keyword>
<feature type="transmembrane region" description="Helical" evidence="5">
    <location>
        <begin position="211"/>
        <end position="230"/>
    </location>
</feature>
<evidence type="ECO:0000256" key="3">
    <source>
        <dbReference type="ARBA" id="ARBA00022989"/>
    </source>
</evidence>
<feature type="transmembrane region" description="Helical" evidence="5">
    <location>
        <begin position="171"/>
        <end position="191"/>
    </location>
</feature>
<feature type="transmembrane region" description="Helical" evidence="5">
    <location>
        <begin position="293"/>
        <end position="318"/>
    </location>
</feature>
<dbReference type="EMBL" id="MEUA01000005">
    <property type="protein sequence ID" value="OGC16632.1"/>
    <property type="molecule type" value="Genomic_DNA"/>
</dbReference>
<feature type="transmembrane region" description="Helical" evidence="5">
    <location>
        <begin position="381"/>
        <end position="404"/>
    </location>
</feature>
<sequence length="475" mass="54238">MGIARQITRNFFWLFFSELASGVLSLIIVIYLARVLGVKAFGLLNFVQAIFIYLLLIVDAGFSTYGTRETAKDKIKIEHLSINIALLRITWGIVVYLLSIIIVLLLPMPFELKVLFVVTFLLIISKNISPEWIFQGIEKFECVGLEKIINRLLLMLFIVLFVKSANDLIKVPFLEFVISITVALILILALFLRFIPFKVNEINVHKWKQYFIEAAPLGISYILLQVYFTIDTVMLGIMRNVESVGLYNAAYKIIFALLLFSTVLGKSIFPVLSRLYNNNMEKMKRLVSAIYNFNLFLGIPIAIGGMILSESIVLLVFGHKYYSAAWVFRILIWTILTVYTSVPFTFSLLAAGRQKEYLHSMAAGAFINILLNLYLIPNYGFIGAAVSTIFTEIIVWGIIFYYFSKNLFFIPLHQNILKYLFSAIIMALFLYFVEINLFISLISGIFIYLSLNMLLKSISINGILELFKLTVSELK</sequence>